<dbReference type="RefSeq" id="WP_116422208.1">
    <property type="nucleotide sequence ID" value="NZ_NMUE01000094.1"/>
</dbReference>
<name>A0A371QTZ9_9CREN</name>
<dbReference type="AlphaFoldDB" id="A0A371QTZ9"/>
<dbReference type="EMBL" id="NMUE01000094">
    <property type="protein sequence ID" value="RFA92353.1"/>
    <property type="molecule type" value="Genomic_DNA"/>
</dbReference>
<evidence type="ECO:0000313" key="1">
    <source>
        <dbReference type="EMBL" id="RFA92353.1"/>
    </source>
</evidence>
<dbReference type="InterPro" id="IPR036411">
    <property type="entry name" value="TorD-like_sf"/>
</dbReference>
<comment type="caution">
    <text evidence="1">The sequence shown here is derived from an EMBL/GenBank/DDBJ whole genome shotgun (WGS) entry which is preliminary data.</text>
</comment>
<dbReference type="SUPFAM" id="SSF89155">
    <property type="entry name" value="TorD-like"/>
    <property type="match status" value="1"/>
</dbReference>
<dbReference type="Gene3D" id="1.10.3480.10">
    <property type="entry name" value="TorD-like"/>
    <property type="match status" value="1"/>
</dbReference>
<sequence>MDRSAFYLSIFLILRGELPPSKLGLDNDVDCDITKINASEIRKDLDQVTRSLLSKALAQFYENYGFEAEERPDNLVTMVAFMAQLARIESEESLKGQLRFLNTHLLPTLKYAVEICPSLRQIYEILAEDAKTLKLILVGNVRR</sequence>
<reference evidence="1 2" key="1">
    <citation type="submission" date="2017-07" db="EMBL/GenBank/DDBJ databases">
        <title>Draft genome sequence of aerobic hyperthermophilic archaea, Pyrobaculum aerophilum YKB31 and YKB32.</title>
        <authorList>
            <person name="Mochizuki T."/>
            <person name="Berliner A.J."/>
            <person name="Yoshida-Takashima Y."/>
            <person name="Takaki Y."/>
            <person name="Nunoura T."/>
            <person name="Takai K."/>
        </authorList>
    </citation>
    <scope>NUCLEOTIDE SEQUENCE [LARGE SCALE GENOMIC DNA]</scope>
    <source>
        <strain evidence="1 2">YKB31</strain>
    </source>
</reference>
<proteinExistence type="predicted"/>
<dbReference type="InterPro" id="IPR020945">
    <property type="entry name" value="DMSO/NO3_reduct_chaperone"/>
</dbReference>
<organism evidence="1 2">
    <name type="scientific">Pyrobaculum aerophilum</name>
    <dbReference type="NCBI Taxonomy" id="13773"/>
    <lineage>
        <taxon>Archaea</taxon>
        <taxon>Thermoproteota</taxon>
        <taxon>Thermoprotei</taxon>
        <taxon>Thermoproteales</taxon>
        <taxon>Thermoproteaceae</taxon>
        <taxon>Pyrobaculum</taxon>
    </lineage>
</organism>
<dbReference type="Pfam" id="PF02613">
    <property type="entry name" value="Nitrate_red_del"/>
    <property type="match status" value="1"/>
</dbReference>
<protein>
    <submittedName>
        <fullName evidence="1">Uncharacterized protein</fullName>
    </submittedName>
</protein>
<dbReference type="Proteomes" id="UP000257123">
    <property type="component" value="Unassembled WGS sequence"/>
</dbReference>
<gene>
    <name evidence="1" type="ORF">CGL51_14470</name>
</gene>
<accession>A0A371QTZ9</accession>
<evidence type="ECO:0000313" key="2">
    <source>
        <dbReference type="Proteomes" id="UP000257123"/>
    </source>
</evidence>